<dbReference type="Proteomes" id="UP000092651">
    <property type="component" value="Unassembled WGS sequence"/>
</dbReference>
<evidence type="ECO:0000313" key="3">
    <source>
        <dbReference type="Proteomes" id="UP000092651"/>
    </source>
</evidence>
<evidence type="ECO:0000313" key="2">
    <source>
        <dbReference type="EMBL" id="OCA69047.1"/>
    </source>
</evidence>
<dbReference type="RefSeq" id="WP_065396146.1">
    <property type="nucleotide sequence ID" value="NZ_MAYH01000048.1"/>
</dbReference>
<dbReference type="AlphaFoldDB" id="A0A1B8ZC10"/>
<accession>A0A1B8ZC10</accession>
<dbReference type="EMBL" id="MAYH01000048">
    <property type="protein sequence ID" value="OCA69047.1"/>
    <property type="molecule type" value="Genomic_DNA"/>
</dbReference>
<feature type="transmembrane region" description="Helical" evidence="1">
    <location>
        <begin position="88"/>
        <end position="104"/>
    </location>
</feature>
<gene>
    <name evidence="2" type="ORF">BBI01_17705</name>
</gene>
<keyword evidence="1" id="KW-0812">Transmembrane</keyword>
<keyword evidence="1" id="KW-1133">Transmembrane helix</keyword>
<feature type="transmembrane region" description="Helical" evidence="1">
    <location>
        <begin position="66"/>
        <end position="82"/>
    </location>
</feature>
<name>A0A1B8ZC10_9FLAO</name>
<proteinExistence type="predicted"/>
<reference evidence="2 3" key="1">
    <citation type="submission" date="2016-07" db="EMBL/GenBank/DDBJ databases">
        <authorList>
            <person name="Jeong J.-J."/>
            <person name="Kim D.W."/>
            <person name="Sang M.K."/>
            <person name="Choi I.-G."/>
            <person name="Kim K.D."/>
        </authorList>
    </citation>
    <scope>NUCLEOTIDE SEQUENCE [LARGE SCALE GENOMIC DNA]</scope>
    <source>
        <strain evidence="2 3">UTM-3</strain>
    </source>
</reference>
<keyword evidence="1" id="KW-0472">Membrane</keyword>
<feature type="transmembrane region" description="Helical" evidence="1">
    <location>
        <begin position="21"/>
        <end position="37"/>
    </location>
</feature>
<evidence type="ECO:0000256" key="1">
    <source>
        <dbReference type="SAM" id="Phobius"/>
    </source>
</evidence>
<sequence>MTPRIPDFISITRKNFGKKNDAMALVFFSLFSLLGILGVFLNWKSWICAVFIIISFYFSWNKINKVLLFFIGGLFLITAWYFREELGIDILGLLITLLFFRLYFL</sequence>
<organism evidence="2 3">
    <name type="scientific">Chryseobacterium artocarpi</name>
    <dbReference type="NCBI Taxonomy" id="1414727"/>
    <lineage>
        <taxon>Bacteria</taxon>
        <taxon>Pseudomonadati</taxon>
        <taxon>Bacteroidota</taxon>
        <taxon>Flavobacteriia</taxon>
        <taxon>Flavobacteriales</taxon>
        <taxon>Weeksellaceae</taxon>
        <taxon>Chryseobacterium group</taxon>
        <taxon>Chryseobacterium</taxon>
    </lineage>
</organism>
<keyword evidence="3" id="KW-1185">Reference proteome</keyword>
<protein>
    <submittedName>
        <fullName evidence="2">Uncharacterized protein</fullName>
    </submittedName>
</protein>
<comment type="caution">
    <text evidence="2">The sequence shown here is derived from an EMBL/GenBank/DDBJ whole genome shotgun (WGS) entry which is preliminary data.</text>
</comment>